<feature type="region of interest" description="Disordered" evidence="1">
    <location>
        <begin position="496"/>
        <end position="611"/>
    </location>
</feature>
<dbReference type="RefSeq" id="XP_007915741.1">
    <property type="nucleotide sequence ID" value="XM_007917550.1"/>
</dbReference>
<proteinExistence type="predicted"/>
<reference evidence="3" key="1">
    <citation type="journal article" date="2013" name="Genome Announc.">
        <title>Draft genome sequence of the ascomycete Phaeoacremonium aleophilum strain UCR-PA7, a causal agent of the esca disease complex in grapevines.</title>
        <authorList>
            <person name="Blanco-Ulate B."/>
            <person name="Rolshausen P."/>
            <person name="Cantu D."/>
        </authorList>
    </citation>
    <scope>NUCLEOTIDE SEQUENCE [LARGE SCALE GENOMIC DNA]</scope>
    <source>
        <strain evidence="3">UCR-PA7</strain>
    </source>
</reference>
<dbReference type="Proteomes" id="UP000014074">
    <property type="component" value="Unassembled WGS sequence"/>
</dbReference>
<feature type="compositionally biased region" description="Polar residues" evidence="1">
    <location>
        <begin position="539"/>
        <end position="550"/>
    </location>
</feature>
<dbReference type="KEGG" id="tmn:UCRPA7_4999"/>
<evidence type="ECO:0000313" key="3">
    <source>
        <dbReference type="Proteomes" id="UP000014074"/>
    </source>
</evidence>
<protein>
    <submittedName>
        <fullName evidence="2">Uncharacterized protein</fullName>
    </submittedName>
</protein>
<dbReference type="AlphaFoldDB" id="R8BJJ8"/>
<feature type="compositionally biased region" description="Polar residues" evidence="1">
    <location>
        <begin position="562"/>
        <end position="582"/>
    </location>
</feature>
<gene>
    <name evidence="2" type="ORF">UCRPA7_4999</name>
</gene>
<dbReference type="EMBL" id="KB933149">
    <property type="protein sequence ID" value="EON99454.1"/>
    <property type="molecule type" value="Genomic_DNA"/>
</dbReference>
<sequence>MQDGTGDHQEALPSSQENFPGPFISQVPAVAGREAATPHAEVEYLTFPSGQGQEEEEIYDLTAVDPWPAFDQPADLDDLEQLAAANLQPFLEQNFPVYPPEMSADFDPVAGTINPALLRVATQNSGIDPAIEQNIKQMQENGTLFQTMNQAATLAHQTKKAMEAANLSGSQGLANSDQMMAGQNLAHAIKKPSKVPELPEHHTAEQLHAYNQALFDETYDEIMDEIKNDHVARAQREGHSTNPVTGLPFQKEDDLCSAAFKPGAHDVFMGAPAMAVNADLSDQAPFTNGSVHNNRPAGQRIRLKLNPKPRQAKNHSTAAPTSVAPRRGAVPSNSAPFSGRHPGGNPARHAEPIVDNVFARRDEELDPAIEEAGEFFEAEFNRVMAARGYDSDRDLMAAEAPWAAHELGWLAGNLNDAAQTAMENTLHHPEMKLRGMASNGNSGATLDDWSLAEEDRIPAKSAIMDHREHPNPTHVAAINRGRQTTDPAYFQDADYAMDVDSPTPGRTQPHLPDTSAHESSLITPTRGRGGPPKTPRGTSSGNGSGAQQTYFAPAQLGIPGPASSQPTDTVPDNSGQATNATEPATGGLGTTGVAGLSPPPSRPGTSAGAQK</sequence>
<evidence type="ECO:0000313" key="2">
    <source>
        <dbReference type="EMBL" id="EON99454.1"/>
    </source>
</evidence>
<evidence type="ECO:0000256" key="1">
    <source>
        <dbReference type="SAM" id="MobiDB-lite"/>
    </source>
</evidence>
<dbReference type="HOGENOM" id="CLU_447026_0_0_1"/>
<organism evidence="2 3">
    <name type="scientific">Phaeoacremonium minimum (strain UCR-PA7)</name>
    <name type="common">Esca disease fungus</name>
    <name type="synonym">Togninia minima</name>
    <dbReference type="NCBI Taxonomy" id="1286976"/>
    <lineage>
        <taxon>Eukaryota</taxon>
        <taxon>Fungi</taxon>
        <taxon>Dikarya</taxon>
        <taxon>Ascomycota</taxon>
        <taxon>Pezizomycotina</taxon>
        <taxon>Sordariomycetes</taxon>
        <taxon>Sordariomycetidae</taxon>
        <taxon>Togniniales</taxon>
        <taxon>Togniniaceae</taxon>
        <taxon>Phaeoacremonium</taxon>
    </lineage>
</organism>
<feature type="region of interest" description="Disordered" evidence="1">
    <location>
        <begin position="1"/>
        <end position="24"/>
    </location>
</feature>
<keyword evidence="3" id="KW-1185">Reference proteome</keyword>
<feature type="compositionally biased region" description="Basic and acidic residues" evidence="1">
    <location>
        <begin position="1"/>
        <end position="10"/>
    </location>
</feature>
<name>R8BJJ8_PHAM7</name>
<feature type="region of interest" description="Disordered" evidence="1">
    <location>
        <begin position="305"/>
        <end position="348"/>
    </location>
</feature>
<accession>R8BJJ8</accession>
<dbReference type="GeneID" id="19325508"/>